<evidence type="ECO:0000313" key="2">
    <source>
        <dbReference type="Proteomes" id="UP000198304"/>
    </source>
</evidence>
<dbReference type="GO" id="GO:0032259">
    <property type="term" value="P:methylation"/>
    <property type="evidence" value="ECO:0007669"/>
    <property type="project" value="UniProtKB-KW"/>
</dbReference>
<proteinExistence type="predicted"/>
<dbReference type="GO" id="GO:0160105">
    <property type="term" value="F:tRNA (adenine(22)-N1)-methyltransferase activity"/>
    <property type="evidence" value="ECO:0007669"/>
    <property type="project" value="InterPro"/>
</dbReference>
<accession>A0A239D2K3</accession>
<dbReference type="Pfam" id="PF12847">
    <property type="entry name" value="Methyltransf_18"/>
    <property type="match status" value="1"/>
</dbReference>
<keyword evidence="1" id="KW-0489">Methyltransferase</keyword>
<dbReference type="OrthoDB" id="5881184at2"/>
<dbReference type="PANTHER" id="PTHR38451">
    <property type="entry name" value="TRNA (ADENINE(22)-N(1))-METHYLTRANSFERASE"/>
    <property type="match status" value="1"/>
</dbReference>
<dbReference type="Gene3D" id="3.40.50.150">
    <property type="entry name" value="Vaccinia Virus protein VP39"/>
    <property type="match status" value="1"/>
</dbReference>
<evidence type="ECO:0000313" key="1">
    <source>
        <dbReference type="EMBL" id="SNS26054.1"/>
    </source>
</evidence>
<dbReference type="PIRSF" id="PIRSF018637">
    <property type="entry name" value="TrmK"/>
    <property type="match status" value="1"/>
</dbReference>
<protein>
    <submittedName>
        <fullName evidence="1">tRNA (Adenine22-N1)-methyltransferase</fullName>
    </submittedName>
</protein>
<reference evidence="1 2" key="1">
    <citation type="submission" date="2017-06" db="EMBL/GenBank/DDBJ databases">
        <authorList>
            <person name="Kim H.J."/>
            <person name="Triplett B.A."/>
        </authorList>
    </citation>
    <scope>NUCLEOTIDE SEQUENCE [LARGE SCALE GENOMIC DNA]</scope>
    <source>
        <strain evidence="1 2">SCA</strain>
    </source>
</reference>
<dbReference type="Proteomes" id="UP000198304">
    <property type="component" value="Unassembled WGS sequence"/>
</dbReference>
<dbReference type="RefSeq" id="WP_089282497.1">
    <property type="nucleotide sequence ID" value="NZ_FZOJ01000006.1"/>
</dbReference>
<gene>
    <name evidence="1" type="ORF">SAMN05446037_1006271</name>
</gene>
<organism evidence="1 2">
    <name type="scientific">Anaerovirgula multivorans</name>
    <dbReference type="NCBI Taxonomy" id="312168"/>
    <lineage>
        <taxon>Bacteria</taxon>
        <taxon>Bacillati</taxon>
        <taxon>Bacillota</taxon>
        <taxon>Clostridia</taxon>
        <taxon>Peptostreptococcales</taxon>
        <taxon>Natronincolaceae</taxon>
        <taxon>Anaerovirgula</taxon>
    </lineage>
</organism>
<keyword evidence="1" id="KW-0808">Transferase</keyword>
<dbReference type="InterPro" id="IPR006901">
    <property type="entry name" value="TrmK"/>
</dbReference>
<sequence length="233" mass="26311">MQLKLTPRLKKITELIKQDSRVADIGTDHGYIPIYLLENKIPAYVIASDVNEGPLETAKKNIEAYGYANQAELRLGSGLETLQPGEVDTVIIAGMGGILITELLQVVPQVTKEIETFILQPMQAQQELRRYLANNGFTITQDLLVKEDTRIYEIIVVQKGEQVIEDEIYYEIGFHLKSNPKALAEEFLLGKMHAQKEIIASVERQNSPAAIEKHQECVKKVAKLEEALEWLRN</sequence>
<name>A0A239D2K3_9FIRM</name>
<dbReference type="InterPro" id="IPR029063">
    <property type="entry name" value="SAM-dependent_MTases_sf"/>
</dbReference>
<dbReference type="AlphaFoldDB" id="A0A239D2K3"/>
<dbReference type="PANTHER" id="PTHR38451:SF1">
    <property type="entry name" value="TRNA (ADENINE(22)-N(1))-METHYLTRANSFERASE"/>
    <property type="match status" value="1"/>
</dbReference>
<dbReference type="SUPFAM" id="SSF53335">
    <property type="entry name" value="S-adenosyl-L-methionine-dependent methyltransferases"/>
    <property type="match status" value="1"/>
</dbReference>
<dbReference type="CDD" id="cd02440">
    <property type="entry name" value="AdoMet_MTases"/>
    <property type="match status" value="1"/>
</dbReference>
<keyword evidence="2" id="KW-1185">Reference proteome</keyword>
<dbReference type="EMBL" id="FZOJ01000006">
    <property type="protein sequence ID" value="SNS26054.1"/>
    <property type="molecule type" value="Genomic_DNA"/>
</dbReference>